<gene>
    <name evidence="1" type="ORF">Metlim_1406</name>
</gene>
<dbReference type="Proteomes" id="UP000005741">
    <property type="component" value="Chromosome"/>
</dbReference>
<dbReference type="STRING" id="937775.Metlim_1406"/>
<dbReference type="HOGENOM" id="CLU_3338427_0_0_2"/>
<accession>H1Z2I6</accession>
<dbReference type="InParanoid" id="H1Z2I6"/>
<protein>
    <submittedName>
        <fullName evidence="1">Uncharacterized protein</fullName>
    </submittedName>
</protein>
<dbReference type="AlphaFoldDB" id="H1Z2I6"/>
<evidence type="ECO:0000313" key="2">
    <source>
        <dbReference type="Proteomes" id="UP000005741"/>
    </source>
</evidence>
<sequence>MHKTICKTCKNELTVMIDNKEENKLGNEDEYTEIRKS</sequence>
<organism evidence="1 2">
    <name type="scientific">Methanoplanus limicola DSM 2279</name>
    <dbReference type="NCBI Taxonomy" id="937775"/>
    <lineage>
        <taxon>Archaea</taxon>
        <taxon>Methanobacteriati</taxon>
        <taxon>Methanobacteriota</taxon>
        <taxon>Stenosarchaea group</taxon>
        <taxon>Methanomicrobia</taxon>
        <taxon>Methanomicrobiales</taxon>
        <taxon>Methanomicrobiaceae</taxon>
        <taxon>Methanoplanus</taxon>
    </lineage>
</organism>
<name>H1Z2I6_9EURY</name>
<reference evidence="1 2" key="1">
    <citation type="submission" date="2011-10" db="EMBL/GenBank/DDBJ databases">
        <title>The Improved High-Quality Draft genome of Methanoplanus limicola DSM 2279.</title>
        <authorList>
            <consortium name="US DOE Joint Genome Institute (JGI-PGF)"/>
            <person name="Lucas S."/>
            <person name="Copeland A."/>
            <person name="Lapidus A."/>
            <person name="Glavina del Rio T."/>
            <person name="Dalin E."/>
            <person name="Tice H."/>
            <person name="Bruce D."/>
            <person name="Goodwin L."/>
            <person name="Pitluck S."/>
            <person name="Peters L."/>
            <person name="Mikhailova N."/>
            <person name="Lu M."/>
            <person name="Kyrpides N."/>
            <person name="Mavromatis K."/>
            <person name="Ivanova N."/>
            <person name="Markowitz V."/>
            <person name="Cheng J.-F."/>
            <person name="Hugenholtz P."/>
            <person name="Woyke T."/>
            <person name="Wu D."/>
            <person name="Wirth R."/>
            <person name="Brambilla E.-M."/>
            <person name="Klenk H.-P."/>
            <person name="Eisen J.A."/>
        </authorList>
    </citation>
    <scope>NUCLEOTIDE SEQUENCE [LARGE SCALE GENOMIC DNA]</scope>
    <source>
        <strain evidence="1 2">DSM 2279</strain>
    </source>
</reference>
<evidence type="ECO:0000313" key="1">
    <source>
        <dbReference type="EMBL" id="EHQ35512.1"/>
    </source>
</evidence>
<dbReference type="EMBL" id="CM001436">
    <property type="protein sequence ID" value="EHQ35512.1"/>
    <property type="molecule type" value="Genomic_DNA"/>
</dbReference>
<proteinExistence type="predicted"/>
<keyword evidence="2" id="KW-1185">Reference proteome</keyword>